<dbReference type="PROSITE" id="PS50903">
    <property type="entry name" value="RUBREDOXIN_LIKE"/>
    <property type="match status" value="2"/>
</dbReference>
<dbReference type="GO" id="GO:0016491">
    <property type="term" value="F:oxidoreductase activity"/>
    <property type="evidence" value="ECO:0007669"/>
    <property type="project" value="UniProtKB-KW"/>
</dbReference>
<evidence type="ECO:0000313" key="19">
    <source>
        <dbReference type="Proteomes" id="UP000298133"/>
    </source>
</evidence>
<evidence type="ECO:0000256" key="4">
    <source>
        <dbReference type="ARBA" id="ARBA00004496"/>
    </source>
</evidence>
<dbReference type="GO" id="GO:0005737">
    <property type="term" value="C:cytoplasm"/>
    <property type="evidence" value="ECO:0007669"/>
    <property type="project" value="UniProtKB-SubCell"/>
</dbReference>
<evidence type="ECO:0000256" key="16">
    <source>
        <dbReference type="ARBA" id="ARBA00023027"/>
    </source>
</evidence>
<reference evidence="18 19" key="1">
    <citation type="submission" date="2019-03" db="EMBL/GenBank/DDBJ databases">
        <title>Draft genome of Gammaproteobacteria bacterium LSUCC0057, a member of the SAR92 clade.</title>
        <authorList>
            <person name="Lanclos V.C."/>
            <person name="Doiron C."/>
            <person name="Henson M.W."/>
            <person name="Thrash J.C."/>
        </authorList>
    </citation>
    <scope>NUCLEOTIDE SEQUENCE [LARGE SCALE GENOMIC DNA]</scope>
    <source>
        <strain evidence="18 19">LSUCC0057</strain>
    </source>
</reference>
<dbReference type="Gene3D" id="3.30.390.120">
    <property type="match status" value="1"/>
</dbReference>
<gene>
    <name evidence="18" type="ORF">E3W66_01150</name>
</gene>
<comment type="pathway">
    <text evidence="5">Hydrocarbon metabolism; alkane degradation.</text>
</comment>
<dbReference type="FunFam" id="2.20.28.10:FF:000001">
    <property type="entry name" value="Rubredoxin"/>
    <property type="match status" value="2"/>
</dbReference>
<comment type="subcellular location">
    <subcellularLocation>
        <location evidence="4">Cytoplasm</location>
    </subcellularLocation>
</comment>
<keyword evidence="9" id="KW-0963">Cytoplasm</keyword>
<dbReference type="PRINTS" id="PR00163">
    <property type="entry name" value="RUBREDOXIN"/>
</dbReference>
<dbReference type="Pfam" id="PF18113">
    <property type="entry name" value="Rbx_binding"/>
    <property type="match status" value="1"/>
</dbReference>
<comment type="similarity">
    <text evidence="6">Belongs to the rubredoxin family.</text>
</comment>
<comment type="caution">
    <text evidence="18">The sequence shown here is derived from an EMBL/GenBank/DDBJ whole genome shotgun (WGS) entry which is preliminary data.</text>
</comment>
<feature type="domain" description="Rubredoxin-like" evidence="17">
    <location>
        <begin position="3"/>
        <end position="54"/>
    </location>
</feature>
<evidence type="ECO:0000259" key="17">
    <source>
        <dbReference type="PROSITE" id="PS50903"/>
    </source>
</evidence>
<evidence type="ECO:0000256" key="6">
    <source>
        <dbReference type="ARBA" id="ARBA00005337"/>
    </source>
</evidence>
<dbReference type="PROSITE" id="PS00202">
    <property type="entry name" value="RUBREDOXIN"/>
    <property type="match status" value="2"/>
</dbReference>
<dbReference type="InterPro" id="IPR023753">
    <property type="entry name" value="FAD/NAD-binding_dom"/>
</dbReference>
<dbReference type="GO" id="GO:0005506">
    <property type="term" value="F:iron ion binding"/>
    <property type="evidence" value="ECO:0007669"/>
    <property type="project" value="InterPro"/>
</dbReference>
<dbReference type="InterPro" id="IPR018527">
    <property type="entry name" value="Rubredoxin_Fe_BS"/>
</dbReference>
<dbReference type="Pfam" id="PF07992">
    <property type="entry name" value="Pyr_redox_2"/>
    <property type="match status" value="1"/>
</dbReference>
<dbReference type="Gene3D" id="3.50.50.60">
    <property type="entry name" value="FAD/NAD(P)-binding domain"/>
    <property type="match status" value="2"/>
</dbReference>
<accession>A0A4Y8ULT3</accession>
<protein>
    <submittedName>
        <fullName evidence="18">Rubredoxin--NAD(+) reductase</fullName>
    </submittedName>
</protein>
<dbReference type="Gene3D" id="2.20.28.10">
    <property type="match status" value="2"/>
</dbReference>
<evidence type="ECO:0000256" key="10">
    <source>
        <dbReference type="ARBA" id="ARBA00022630"/>
    </source>
</evidence>
<keyword evidence="8" id="KW-0813">Transport</keyword>
<dbReference type="AlphaFoldDB" id="A0A4Y8ULT3"/>
<keyword evidence="12" id="KW-0274">FAD</keyword>
<evidence type="ECO:0000256" key="1">
    <source>
        <dbReference type="ARBA" id="ARBA00001965"/>
    </source>
</evidence>
<comment type="function">
    <text evidence="3">Involved in the hydrocarbon hydroxylating system, which transfers electrons from NADH to rubredoxin reductase and then through rubredoxin to alkane 1 monooxygenase.</text>
</comment>
<name>A0A4Y8ULT3_9GAMM</name>
<dbReference type="InterPro" id="IPR024935">
    <property type="entry name" value="Rubredoxin_dom"/>
</dbReference>
<dbReference type="PRINTS" id="PR00368">
    <property type="entry name" value="FADPNR"/>
</dbReference>
<dbReference type="PRINTS" id="PR00411">
    <property type="entry name" value="PNDRDTASEI"/>
</dbReference>
<dbReference type="InterPro" id="IPR050260">
    <property type="entry name" value="FAD-bd_OxRdtase"/>
</dbReference>
<dbReference type="PANTHER" id="PTHR43429">
    <property type="entry name" value="PYRIDINE NUCLEOTIDE-DISULFIDE OXIDOREDUCTASE DOMAIN-CONTAINING"/>
    <property type="match status" value="1"/>
</dbReference>
<dbReference type="PANTHER" id="PTHR43429:SF3">
    <property type="entry name" value="NITRITE REDUCTASE [NAD(P)H]"/>
    <property type="match status" value="1"/>
</dbReference>
<evidence type="ECO:0000256" key="3">
    <source>
        <dbReference type="ARBA" id="ARBA00002792"/>
    </source>
</evidence>
<dbReference type="Pfam" id="PF00301">
    <property type="entry name" value="Rubredoxin"/>
    <property type="match status" value="2"/>
</dbReference>
<keyword evidence="14" id="KW-0560">Oxidoreductase</keyword>
<comment type="cofactor">
    <cofactor evidence="2">
        <name>FAD</name>
        <dbReference type="ChEBI" id="CHEBI:57692"/>
    </cofactor>
</comment>
<dbReference type="OrthoDB" id="9768666at2"/>
<evidence type="ECO:0000256" key="15">
    <source>
        <dbReference type="ARBA" id="ARBA00023004"/>
    </source>
</evidence>
<keyword evidence="19" id="KW-1185">Reference proteome</keyword>
<comment type="cofactor">
    <cofactor evidence="1">
        <name>Fe(3+)</name>
        <dbReference type="ChEBI" id="CHEBI:29034"/>
    </cofactor>
</comment>
<keyword evidence="15" id="KW-0408">Iron</keyword>
<proteinExistence type="inferred from homology"/>
<evidence type="ECO:0000256" key="7">
    <source>
        <dbReference type="ARBA" id="ARBA00006442"/>
    </source>
</evidence>
<dbReference type="InterPro" id="IPR041364">
    <property type="entry name" value="Rbx-bd"/>
</dbReference>
<evidence type="ECO:0000256" key="14">
    <source>
        <dbReference type="ARBA" id="ARBA00023002"/>
    </source>
</evidence>
<evidence type="ECO:0000256" key="9">
    <source>
        <dbReference type="ARBA" id="ARBA00022490"/>
    </source>
</evidence>
<dbReference type="EMBL" id="SPIA01000001">
    <property type="protein sequence ID" value="TFH68599.1"/>
    <property type="molecule type" value="Genomic_DNA"/>
</dbReference>
<evidence type="ECO:0000313" key="18">
    <source>
        <dbReference type="EMBL" id="TFH68599.1"/>
    </source>
</evidence>
<comment type="similarity">
    <text evidence="7">Belongs to the FAD-dependent oxidoreductase family.</text>
</comment>
<evidence type="ECO:0000256" key="8">
    <source>
        <dbReference type="ARBA" id="ARBA00022448"/>
    </source>
</evidence>
<sequence>MPYQIWECLVCGWQYDESLGLPDEGIAPGTRWADVPEDWLCPDCGVGKADFEMVAVAVAEAVQAAAPATAVPAPATPAPAVAANAVGDDSALQIWECLVCGWQYDESKGLPEEGFVPGTRWADIPDDWLCPDCGVGKADFEMVAVAAAPVPAAAQQVPPQAEQHAAPAAPAIDSSLAPIVIVGSGLAGYTLLKELRQAGSVAPVVVITADDGGFYSKPMLSAALGQGKQPGQLMTASAAEMAAKFSAQLKIYTRVTAIDAQAKTVSCDDGDSFHYSELVLATGARCIEPPLQGSGSGRVYAVNNLQDYLRFRTSLTGVRKVLVVGGGLIGCEYANDLTKAGYQVELVEAAPRLLANLLPAEGSAALLSAMQAAGVQCHFDTVAERIDQHGSGVVAQLGNGSRVEADIVLSAVGVRPDLSLAQAAGLATERGIVTNRSLQTSAEHIYALGDCAEVDGQLLFYIAPLNDAAKALAATLCGRPAQVCYGVMPVVIKTPLCPISLVVPPRDIDGSWVVEGSGENIAARYLDASGVQWGFALTGTATSQRAACAAANQPLMR</sequence>
<feature type="domain" description="Rubredoxin-like" evidence="17">
    <location>
        <begin position="92"/>
        <end position="143"/>
    </location>
</feature>
<evidence type="ECO:0000256" key="5">
    <source>
        <dbReference type="ARBA" id="ARBA00004933"/>
    </source>
</evidence>
<dbReference type="SUPFAM" id="SSF51905">
    <property type="entry name" value="FAD/NAD(P)-binding domain"/>
    <property type="match status" value="1"/>
</dbReference>
<evidence type="ECO:0000256" key="2">
    <source>
        <dbReference type="ARBA" id="ARBA00001974"/>
    </source>
</evidence>
<dbReference type="SUPFAM" id="SSF57802">
    <property type="entry name" value="Rubredoxin-like"/>
    <property type="match status" value="2"/>
</dbReference>
<keyword evidence="13" id="KW-0249">Electron transport</keyword>
<dbReference type="InterPro" id="IPR024934">
    <property type="entry name" value="Rubredoxin-like_dom"/>
</dbReference>
<evidence type="ECO:0000256" key="12">
    <source>
        <dbReference type="ARBA" id="ARBA00022827"/>
    </source>
</evidence>
<keyword evidence="10" id="KW-0285">Flavoprotein</keyword>
<dbReference type="Proteomes" id="UP000298133">
    <property type="component" value="Unassembled WGS sequence"/>
</dbReference>
<organism evidence="18 19">
    <name type="scientific">Gammaproteobacteria bacterium LSUCC0057</name>
    <dbReference type="NCBI Taxonomy" id="2559237"/>
    <lineage>
        <taxon>Bacteria</taxon>
        <taxon>Pseudomonadati</taxon>
        <taxon>Pseudomonadota</taxon>
        <taxon>Gammaproteobacteria</taxon>
        <taxon>Cellvibrionales</taxon>
        <taxon>Porticoccaceae</taxon>
        <taxon>SAR92 clade</taxon>
    </lineage>
</organism>
<dbReference type="InterPro" id="IPR036188">
    <property type="entry name" value="FAD/NAD-bd_sf"/>
</dbReference>
<keyword evidence="16" id="KW-0520">NAD</keyword>
<dbReference type="CDD" id="cd00730">
    <property type="entry name" value="rubredoxin"/>
    <property type="match status" value="2"/>
</dbReference>
<evidence type="ECO:0000256" key="13">
    <source>
        <dbReference type="ARBA" id="ARBA00022982"/>
    </source>
</evidence>
<evidence type="ECO:0000256" key="11">
    <source>
        <dbReference type="ARBA" id="ARBA00022723"/>
    </source>
</evidence>
<keyword evidence="11" id="KW-0479">Metal-binding</keyword>